<evidence type="ECO:0000259" key="5">
    <source>
        <dbReference type="PROSITE" id="PS50865"/>
    </source>
</evidence>
<keyword evidence="1" id="KW-0479">Metal-binding</keyword>
<sequence length="404" mass="44979">MYLTKCAVCATELGLTLGKKCGRCSTRYCGQACQEQHWKDGGHDKLCKKIKKAGGAEQYNANEKYAEAVAVAAEACADDTKGQTCYICMEAVHSRTREGLVRGCACGDRDGVASGRTGIAHVSCLAEQAKILVAEAEENNLEYKVKSRRWERWHTCSLCEQEYHGVVKCALGWACWKTYLGRPEMNETRGMAMNLLGRGLFAAEHHADALSVSEAELSWLRRRGASVNDILIVQSNIANTYAYLGRHEHALQLKRDVYSGRLRLNGEKHEDTLLEANNYSTALTRLDRFEEARSLLRKIIPIARRVLGESSDLTIRMRANYAIALYRNDSATLDDLREAVTTIEDTERIARRVFGGAHPIVSNIEACLRDGRLALRRLRLRETVRGDVSALRDLMAAMPPPGSA</sequence>
<evidence type="ECO:0000256" key="1">
    <source>
        <dbReference type="ARBA" id="ARBA00022723"/>
    </source>
</evidence>
<dbReference type="OrthoDB" id="626167at2759"/>
<keyword evidence="7" id="KW-1185">Reference proteome</keyword>
<dbReference type="AlphaFoldDB" id="A0A8J2SSP2"/>
<evidence type="ECO:0000256" key="3">
    <source>
        <dbReference type="ARBA" id="ARBA00022833"/>
    </source>
</evidence>
<dbReference type="SUPFAM" id="SSF48452">
    <property type="entry name" value="TPR-like"/>
    <property type="match status" value="1"/>
</dbReference>
<dbReference type="Pfam" id="PF01753">
    <property type="entry name" value="zf-MYND"/>
    <property type="match status" value="1"/>
</dbReference>
<dbReference type="PROSITE" id="PS50865">
    <property type="entry name" value="ZF_MYND_2"/>
    <property type="match status" value="1"/>
</dbReference>
<evidence type="ECO:0000256" key="4">
    <source>
        <dbReference type="PROSITE-ProRule" id="PRU00134"/>
    </source>
</evidence>
<comment type="caution">
    <text evidence="6">The sequence shown here is derived from an EMBL/GenBank/DDBJ whole genome shotgun (WGS) entry which is preliminary data.</text>
</comment>
<dbReference type="Pfam" id="PF13374">
    <property type="entry name" value="TPR_10"/>
    <property type="match status" value="2"/>
</dbReference>
<reference evidence="6" key="1">
    <citation type="submission" date="2021-11" db="EMBL/GenBank/DDBJ databases">
        <authorList>
            <consortium name="Genoscope - CEA"/>
            <person name="William W."/>
        </authorList>
    </citation>
    <scope>NUCLEOTIDE SEQUENCE</scope>
</reference>
<evidence type="ECO:0000313" key="6">
    <source>
        <dbReference type="EMBL" id="CAH0373592.1"/>
    </source>
</evidence>
<dbReference type="InterPro" id="IPR011990">
    <property type="entry name" value="TPR-like_helical_dom_sf"/>
</dbReference>
<dbReference type="EMBL" id="CAKKNE010000004">
    <property type="protein sequence ID" value="CAH0373592.1"/>
    <property type="molecule type" value="Genomic_DNA"/>
</dbReference>
<accession>A0A8J2SSP2</accession>
<dbReference type="PANTHER" id="PTHR46082">
    <property type="entry name" value="ATP/GTP-BINDING PROTEIN-RELATED"/>
    <property type="match status" value="1"/>
</dbReference>
<gene>
    <name evidence="6" type="ORF">PECAL_4P08000</name>
</gene>
<dbReference type="Gene3D" id="6.10.140.2220">
    <property type="match status" value="1"/>
</dbReference>
<name>A0A8J2SSP2_9STRA</name>
<dbReference type="Gene3D" id="1.25.40.10">
    <property type="entry name" value="Tetratricopeptide repeat domain"/>
    <property type="match status" value="1"/>
</dbReference>
<keyword evidence="3" id="KW-0862">Zinc</keyword>
<dbReference type="GO" id="GO:0008270">
    <property type="term" value="F:zinc ion binding"/>
    <property type="evidence" value="ECO:0007669"/>
    <property type="project" value="UniProtKB-KW"/>
</dbReference>
<proteinExistence type="predicted"/>
<protein>
    <recommendedName>
        <fullName evidence="5">MYND-type domain-containing protein</fullName>
    </recommendedName>
</protein>
<keyword evidence="2 4" id="KW-0863">Zinc-finger</keyword>
<feature type="domain" description="MYND-type" evidence="5">
    <location>
        <begin position="6"/>
        <end position="47"/>
    </location>
</feature>
<dbReference type="SUPFAM" id="SSF144232">
    <property type="entry name" value="HIT/MYND zinc finger-like"/>
    <property type="match status" value="1"/>
</dbReference>
<organism evidence="6 7">
    <name type="scientific">Pelagomonas calceolata</name>
    <dbReference type="NCBI Taxonomy" id="35677"/>
    <lineage>
        <taxon>Eukaryota</taxon>
        <taxon>Sar</taxon>
        <taxon>Stramenopiles</taxon>
        <taxon>Ochrophyta</taxon>
        <taxon>Pelagophyceae</taxon>
        <taxon>Pelagomonadales</taxon>
        <taxon>Pelagomonadaceae</taxon>
        <taxon>Pelagomonas</taxon>
    </lineage>
</organism>
<dbReference type="InterPro" id="IPR053137">
    <property type="entry name" value="NLR-like"/>
</dbReference>
<evidence type="ECO:0000313" key="7">
    <source>
        <dbReference type="Proteomes" id="UP000789595"/>
    </source>
</evidence>
<evidence type="ECO:0000256" key="2">
    <source>
        <dbReference type="ARBA" id="ARBA00022771"/>
    </source>
</evidence>
<dbReference type="PANTHER" id="PTHR46082:SF6">
    <property type="entry name" value="AAA+ ATPASE DOMAIN-CONTAINING PROTEIN-RELATED"/>
    <property type="match status" value="1"/>
</dbReference>
<dbReference type="Proteomes" id="UP000789595">
    <property type="component" value="Unassembled WGS sequence"/>
</dbReference>
<dbReference type="InterPro" id="IPR002893">
    <property type="entry name" value="Znf_MYND"/>
</dbReference>